<proteinExistence type="predicted"/>
<dbReference type="Proteomes" id="UP000193335">
    <property type="component" value="Unassembled WGS sequence"/>
</dbReference>
<feature type="compositionally biased region" description="Polar residues" evidence="4">
    <location>
        <begin position="248"/>
        <end position="257"/>
    </location>
</feature>
<dbReference type="InterPro" id="IPR036388">
    <property type="entry name" value="WH-like_DNA-bd_sf"/>
</dbReference>
<feature type="region of interest" description="Disordered" evidence="4">
    <location>
        <begin position="246"/>
        <end position="270"/>
    </location>
</feature>
<protein>
    <submittedName>
        <fullName evidence="6">cAMP-binding protein</fullName>
    </submittedName>
</protein>
<dbReference type="SUPFAM" id="SSF51206">
    <property type="entry name" value="cAMP-binding domain-like"/>
    <property type="match status" value="1"/>
</dbReference>
<accession>A0A1Y2JXN7</accession>
<dbReference type="Gene3D" id="1.10.10.10">
    <property type="entry name" value="Winged helix-like DNA-binding domain superfamily/Winged helix DNA-binding domain"/>
    <property type="match status" value="1"/>
</dbReference>
<dbReference type="PROSITE" id="PS51063">
    <property type="entry name" value="HTH_CRP_2"/>
    <property type="match status" value="1"/>
</dbReference>
<dbReference type="InterPro" id="IPR036390">
    <property type="entry name" value="WH_DNA-bd_sf"/>
</dbReference>
<dbReference type="InterPro" id="IPR014710">
    <property type="entry name" value="RmlC-like_jellyroll"/>
</dbReference>
<dbReference type="RefSeq" id="WP_085398265.1">
    <property type="nucleotide sequence ID" value="NZ_NAFL01000157.1"/>
</dbReference>
<feature type="compositionally biased region" description="Basic and acidic residues" evidence="4">
    <location>
        <begin position="258"/>
        <end position="270"/>
    </location>
</feature>
<evidence type="ECO:0000313" key="6">
    <source>
        <dbReference type="EMBL" id="OSJ36964.1"/>
    </source>
</evidence>
<dbReference type="Gene3D" id="2.60.120.10">
    <property type="entry name" value="Jelly Rolls"/>
    <property type="match status" value="1"/>
</dbReference>
<keyword evidence="3" id="KW-0804">Transcription</keyword>
<dbReference type="AlphaFoldDB" id="A0A1Y2JXN7"/>
<gene>
    <name evidence="6" type="ORF">BSZ19_01665</name>
</gene>
<dbReference type="EMBL" id="NAFL01000157">
    <property type="protein sequence ID" value="OSJ36964.1"/>
    <property type="molecule type" value="Genomic_DNA"/>
</dbReference>
<evidence type="ECO:0000313" key="7">
    <source>
        <dbReference type="Proteomes" id="UP000193335"/>
    </source>
</evidence>
<dbReference type="GO" id="GO:0003677">
    <property type="term" value="F:DNA binding"/>
    <property type="evidence" value="ECO:0007669"/>
    <property type="project" value="UniProtKB-KW"/>
</dbReference>
<dbReference type="InterPro" id="IPR018490">
    <property type="entry name" value="cNMP-bd_dom_sf"/>
</dbReference>
<dbReference type="Pfam" id="PF13545">
    <property type="entry name" value="HTH_Crp_2"/>
    <property type="match status" value="1"/>
</dbReference>
<evidence type="ECO:0000259" key="5">
    <source>
        <dbReference type="PROSITE" id="PS51063"/>
    </source>
</evidence>
<evidence type="ECO:0000256" key="4">
    <source>
        <dbReference type="SAM" id="MobiDB-lite"/>
    </source>
</evidence>
<evidence type="ECO:0000256" key="3">
    <source>
        <dbReference type="ARBA" id="ARBA00023163"/>
    </source>
</evidence>
<name>A0A1Y2JXN7_BRAJP</name>
<feature type="domain" description="HTH crp-type" evidence="5">
    <location>
        <begin position="145"/>
        <end position="220"/>
    </location>
</feature>
<evidence type="ECO:0000256" key="2">
    <source>
        <dbReference type="ARBA" id="ARBA00023125"/>
    </source>
</evidence>
<keyword evidence="2" id="KW-0238">DNA-binding</keyword>
<comment type="caution">
    <text evidence="6">The sequence shown here is derived from an EMBL/GenBank/DDBJ whole genome shotgun (WGS) entry which is preliminary data.</text>
</comment>
<organism evidence="6 7">
    <name type="scientific">Bradyrhizobium japonicum</name>
    <dbReference type="NCBI Taxonomy" id="375"/>
    <lineage>
        <taxon>Bacteria</taxon>
        <taxon>Pseudomonadati</taxon>
        <taxon>Pseudomonadota</taxon>
        <taxon>Alphaproteobacteria</taxon>
        <taxon>Hyphomicrobiales</taxon>
        <taxon>Nitrobacteraceae</taxon>
        <taxon>Bradyrhizobium</taxon>
    </lineage>
</organism>
<reference evidence="6 7" key="1">
    <citation type="submission" date="2017-03" db="EMBL/GenBank/DDBJ databases">
        <title>Whole genome sequences of fourteen strains of Bradyrhizobium canariense and one strain of Bradyrhizobium japonicum isolated from Lupinus (Papilionoideae: Genisteae) species in Algeria.</title>
        <authorList>
            <person name="Crovadore J."/>
            <person name="Chekireb D."/>
            <person name="Brachmann A."/>
            <person name="Chablais R."/>
            <person name="Cochard B."/>
            <person name="Lefort F."/>
        </authorList>
    </citation>
    <scope>NUCLEOTIDE SEQUENCE [LARGE SCALE GENOMIC DNA]</scope>
    <source>
        <strain evidence="6 7">UBMA197</strain>
    </source>
</reference>
<dbReference type="GO" id="GO:0006355">
    <property type="term" value="P:regulation of DNA-templated transcription"/>
    <property type="evidence" value="ECO:0007669"/>
    <property type="project" value="InterPro"/>
</dbReference>
<sequence>MPHRKLIARLQAVGALSEQDQAKLARMPYKLKTLGNGEYVVRQGDRPTCSTVVMSGFLARQRVISTRNQISSFYIAGDMPDLHALHLPVMDHELCSVGNSMVASVPHVYLKELMNDSPGITQAFWRETLIHAALYREWVENLGSRHALGRIAHLLCEMAGRLELIGALDNGSSFRLPFTQQNVADACGLSVVHVNRTLQELRQHGLIEWRNHIVQFLNRTALEDIAEFDRGYLHALETDRSPIRSAKVTASVSATQNQERRPEIHRDQAD</sequence>
<dbReference type="SMART" id="SM00419">
    <property type="entry name" value="HTH_CRP"/>
    <property type="match status" value="1"/>
</dbReference>
<keyword evidence="1" id="KW-0805">Transcription regulation</keyword>
<dbReference type="InterPro" id="IPR012318">
    <property type="entry name" value="HTH_CRP"/>
</dbReference>
<dbReference type="SUPFAM" id="SSF46785">
    <property type="entry name" value="Winged helix' DNA-binding domain"/>
    <property type="match status" value="1"/>
</dbReference>
<evidence type="ECO:0000256" key="1">
    <source>
        <dbReference type="ARBA" id="ARBA00023015"/>
    </source>
</evidence>